<dbReference type="CDD" id="cd07247">
    <property type="entry name" value="SgaA_N_like"/>
    <property type="match status" value="1"/>
</dbReference>
<dbReference type="EMBL" id="CP040749">
    <property type="protein sequence ID" value="QCX37037.1"/>
    <property type="molecule type" value="Genomic_DNA"/>
</dbReference>
<organism evidence="2 3">
    <name type="scientific">Aureibaculum algae</name>
    <dbReference type="NCBI Taxonomy" id="2584122"/>
    <lineage>
        <taxon>Bacteria</taxon>
        <taxon>Pseudomonadati</taxon>
        <taxon>Bacteroidota</taxon>
        <taxon>Flavobacteriia</taxon>
        <taxon>Flavobacteriales</taxon>
        <taxon>Flavobacteriaceae</taxon>
        <taxon>Aureibaculum</taxon>
    </lineage>
</organism>
<dbReference type="InterPro" id="IPR037523">
    <property type="entry name" value="VOC_core"/>
</dbReference>
<evidence type="ECO:0000313" key="3">
    <source>
        <dbReference type="Proteomes" id="UP000306229"/>
    </source>
</evidence>
<dbReference type="AlphaFoldDB" id="A0A5B7TQ40"/>
<dbReference type="PROSITE" id="PS51819">
    <property type="entry name" value="VOC"/>
    <property type="match status" value="1"/>
</dbReference>
<dbReference type="KEGG" id="fbe:FF125_00770"/>
<dbReference type="OrthoDB" id="9804235at2"/>
<evidence type="ECO:0000259" key="1">
    <source>
        <dbReference type="PROSITE" id="PS51819"/>
    </source>
</evidence>
<name>A0A5B7TQ40_9FLAO</name>
<dbReference type="PANTHER" id="PTHR33993:SF2">
    <property type="entry name" value="VOC DOMAIN-CONTAINING PROTEIN"/>
    <property type="match status" value="1"/>
</dbReference>
<dbReference type="SUPFAM" id="SSF54593">
    <property type="entry name" value="Glyoxalase/Bleomycin resistance protein/Dihydroxybiphenyl dioxygenase"/>
    <property type="match status" value="1"/>
</dbReference>
<dbReference type="InterPro" id="IPR029068">
    <property type="entry name" value="Glyas_Bleomycin-R_OHBP_Dase"/>
</dbReference>
<dbReference type="RefSeq" id="WP_138947996.1">
    <property type="nucleotide sequence ID" value="NZ_CP040749.1"/>
</dbReference>
<proteinExistence type="predicted"/>
<accession>A0A5B7TQ40</accession>
<dbReference type="InterPro" id="IPR004360">
    <property type="entry name" value="Glyas_Fos-R_dOase_dom"/>
</dbReference>
<protein>
    <submittedName>
        <fullName evidence="2">VOC family protein</fullName>
    </submittedName>
</protein>
<dbReference type="Proteomes" id="UP000306229">
    <property type="component" value="Chromosome"/>
</dbReference>
<evidence type="ECO:0000313" key="2">
    <source>
        <dbReference type="EMBL" id="QCX37037.1"/>
    </source>
</evidence>
<keyword evidence="3" id="KW-1185">Reference proteome</keyword>
<dbReference type="Pfam" id="PF00903">
    <property type="entry name" value="Glyoxalase"/>
    <property type="match status" value="1"/>
</dbReference>
<gene>
    <name evidence="2" type="ORF">FF125_00770</name>
</gene>
<feature type="domain" description="VOC" evidence="1">
    <location>
        <begin position="4"/>
        <end position="124"/>
    </location>
</feature>
<dbReference type="PANTHER" id="PTHR33993">
    <property type="entry name" value="GLYOXALASE-RELATED"/>
    <property type="match status" value="1"/>
</dbReference>
<dbReference type="Gene3D" id="3.10.180.10">
    <property type="entry name" value="2,3-Dihydroxybiphenyl 1,2-Dioxygenase, domain 1"/>
    <property type="match status" value="1"/>
</dbReference>
<reference evidence="2 3" key="1">
    <citation type="submission" date="2019-05" db="EMBL/GenBank/DDBJ databases">
        <title>Algicella ahnfeltiae gen. nov., sp. nov., a novel marine bacterium of the family Flavobacteriaceae isolated from a red alga.</title>
        <authorList>
            <person name="Nedashkovskaya O.I."/>
            <person name="Kukhlevskiy A.D."/>
            <person name="Kim S.-G."/>
            <person name="Zhukova N.V."/>
            <person name="Mikhailov V.V."/>
        </authorList>
    </citation>
    <scope>NUCLEOTIDE SEQUENCE [LARGE SCALE GENOMIC DNA]</scope>
    <source>
        <strain evidence="2 3">10Alg115</strain>
    </source>
</reference>
<dbReference type="InterPro" id="IPR052164">
    <property type="entry name" value="Anthracycline_SecMetBiosynth"/>
</dbReference>
<sequence length="125" mass="13534">MKSAISWFEIPVTDYNRAKKFYTTVLGIGITDHPMPDATMEYGVFDYKPEEEGVGGAIFKGEDAKPSMEGVTVYLNGGNDLSLPLSRVERAGGKVLLPKTDIGENGFFALLADTEGNKVALHSMS</sequence>